<evidence type="ECO:0000256" key="14">
    <source>
        <dbReference type="PIRSR" id="PIRSR000013-2"/>
    </source>
</evidence>
<feature type="binding site" description="axial binding residue" evidence="14">
    <location>
        <position position="72"/>
    </location>
    <ligand>
        <name>heme</name>
        <dbReference type="ChEBI" id="CHEBI:30413"/>
        <label>2</label>
    </ligand>
    <ligandPart>
        <name>Fe</name>
        <dbReference type="ChEBI" id="CHEBI:18248"/>
    </ligandPart>
</feature>
<keyword evidence="6 15" id="KW-0812">Transmembrane</keyword>
<proteinExistence type="inferred from homology"/>
<dbReference type="InterPro" id="IPR038266">
    <property type="entry name" value="NapC/NirT_cytc_sf"/>
</dbReference>
<evidence type="ECO:0000256" key="5">
    <source>
        <dbReference type="ARBA" id="ARBA00022617"/>
    </source>
</evidence>
<comment type="PTM">
    <text evidence="12">Binds 4 heme groups per subunit.</text>
</comment>
<feature type="binding site" description="covalent" evidence="13">
    <location>
        <position position="40"/>
    </location>
    <ligand>
        <name>heme</name>
        <dbReference type="ChEBI" id="CHEBI:30413"/>
        <label>1</label>
    </ligand>
</feature>
<dbReference type="GO" id="GO:0019333">
    <property type="term" value="P:denitrification pathway"/>
    <property type="evidence" value="ECO:0007669"/>
    <property type="project" value="InterPro"/>
</dbReference>
<evidence type="ECO:0000256" key="4">
    <source>
        <dbReference type="ARBA" id="ARBA00022475"/>
    </source>
</evidence>
<feature type="binding site" description="covalent" evidence="13">
    <location>
        <position position="68"/>
    </location>
    <ligand>
        <name>heme</name>
        <dbReference type="ChEBI" id="CHEBI:30413"/>
        <label>2</label>
    </ligand>
</feature>
<dbReference type="RefSeq" id="WP_039662914.1">
    <property type="nucleotide sequence ID" value="NZ_CP007772.1"/>
</dbReference>
<comment type="subcellular location">
    <subcellularLocation>
        <location evidence="1">Cell membrane</location>
        <topology evidence="1">Single-pass membrane protein</topology>
    </subcellularLocation>
</comment>
<dbReference type="OrthoDB" id="9782159at2"/>
<keyword evidence="8 12" id="KW-0249">Electron transport</keyword>
<feature type="binding site" description="covalent" evidence="13">
    <location>
        <position position="164"/>
    </location>
    <ligand>
        <name>heme</name>
        <dbReference type="ChEBI" id="CHEBI:30413"/>
        <label>4</label>
    </ligand>
</feature>
<feature type="binding site" description="covalent" evidence="13">
    <location>
        <position position="161"/>
    </location>
    <ligand>
        <name>heme</name>
        <dbReference type="ChEBI" id="CHEBI:30413"/>
        <label>4</label>
    </ligand>
</feature>
<feature type="transmembrane region" description="Helical" evidence="15">
    <location>
        <begin position="7"/>
        <end position="29"/>
    </location>
</feature>
<keyword evidence="5 12" id="KW-0349">Heme</keyword>
<keyword evidence="11 15" id="KW-0472">Membrane</keyword>
<feature type="binding site" description="covalent" evidence="13">
    <location>
        <position position="123"/>
    </location>
    <ligand>
        <name>heme</name>
        <dbReference type="ChEBI" id="CHEBI:30413"/>
        <label>3</label>
    </ligand>
</feature>
<evidence type="ECO:0000256" key="12">
    <source>
        <dbReference type="PIRNR" id="PIRNR000013"/>
    </source>
</evidence>
<feature type="binding site" description="axial binding residue" evidence="14">
    <location>
        <position position="170"/>
    </location>
    <ligand>
        <name>heme</name>
        <dbReference type="ChEBI" id="CHEBI:30413"/>
        <label>2</label>
    </ligand>
    <ligandPart>
        <name>Fe</name>
        <dbReference type="ChEBI" id="CHEBI:18248"/>
    </ligandPart>
</feature>
<evidence type="ECO:0000259" key="16">
    <source>
        <dbReference type="Pfam" id="PF03264"/>
    </source>
</evidence>
<comment type="similarity">
    <text evidence="2">Belongs to the NapC/NirT/NrfH family.</text>
</comment>
<dbReference type="InterPro" id="IPR051174">
    <property type="entry name" value="Cytochrome_c-type_ET"/>
</dbReference>
<dbReference type="PANTHER" id="PTHR30333">
    <property type="entry name" value="CYTOCHROME C-TYPE PROTEIN"/>
    <property type="match status" value="1"/>
</dbReference>
<feature type="binding site" description="axial binding residue" evidence="14">
    <location>
        <position position="165"/>
    </location>
    <ligand>
        <name>heme</name>
        <dbReference type="ChEBI" id="CHEBI:30413"/>
        <label>4</label>
    </ligand>
    <ligandPart>
        <name>Fe</name>
        <dbReference type="ChEBI" id="CHEBI:18248"/>
    </ligandPart>
</feature>
<dbReference type="Gene3D" id="1.10.3820.10">
    <property type="entry name" value="Di-heme elbow motif domain"/>
    <property type="match status" value="1"/>
</dbReference>
<protein>
    <recommendedName>
        <fullName evidence="12">Cytochrome c-type protein</fullName>
    </recommendedName>
</protein>
<dbReference type="Pfam" id="PF03264">
    <property type="entry name" value="Cytochrom_NNT"/>
    <property type="match status" value="1"/>
</dbReference>
<dbReference type="GO" id="GO:0009061">
    <property type="term" value="P:anaerobic respiration"/>
    <property type="evidence" value="ECO:0007669"/>
    <property type="project" value="TreeGrafter"/>
</dbReference>
<sequence>MSKKIIILGILCMFFVAFVAFFGGTYVMYKTGDDKFCNTCHSWMDPMTQTYLSGSHGGNNPSGVKASCVSCHLPHDDSKLHYTFKKALNGITEISHMLVNSPEDMDWEANRKNREKYVFDSGCLSCHANITQANTKNEGAKFMHEQYLKSQKTNEKDKLTCVSCHKNVGHEDLEKVLYDRKNPPIGNWDTDDNTSVKK</sequence>
<accession>A0A0A8H807</accession>
<dbReference type="InterPro" id="IPR036280">
    <property type="entry name" value="Multihaem_cyt_sf"/>
</dbReference>
<feature type="binding site" description="covalent" evidence="13">
    <location>
        <position position="37"/>
    </location>
    <ligand>
        <name>heme</name>
        <dbReference type="ChEBI" id="CHEBI:30413"/>
        <label>1</label>
    </ligand>
</feature>
<gene>
    <name evidence="17" type="ORF">CSUB8521_0389</name>
</gene>
<keyword evidence="9 15" id="KW-1133">Transmembrane helix</keyword>
<evidence type="ECO:0000256" key="7">
    <source>
        <dbReference type="ARBA" id="ARBA00022723"/>
    </source>
</evidence>
<evidence type="ECO:0000256" key="1">
    <source>
        <dbReference type="ARBA" id="ARBA00004162"/>
    </source>
</evidence>
<comment type="cofactor">
    <cofactor evidence="13">
        <name>heme</name>
        <dbReference type="ChEBI" id="CHEBI:30413"/>
    </cofactor>
    <text evidence="13">Binds 4 heme groups per subunit.</text>
</comment>
<dbReference type="PIRSF" id="PIRSF000013">
    <property type="entry name" value="4_hem_cytochrm_NapC"/>
    <property type="match status" value="1"/>
</dbReference>
<evidence type="ECO:0000256" key="13">
    <source>
        <dbReference type="PIRSR" id="PIRSR000013-1"/>
    </source>
</evidence>
<organism evidence="17 18">
    <name type="scientific">Campylobacter subantarcticus LMG 24374</name>
    <dbReference type="NCBI Taxonomy" id="1388751"/>
    <lineage>
        <taxon>Bacteria</taxon>
        <taxon>Pseudomonadati</taxon>
        <taxon>Campylobacterota</taxon>
        <taxon>Epsilonproteobacteria</taxon>
        <taxon>Campylobacterales</taxon>
        <taxon>Campylobacteraceae</taxon>
        <taxon>Campylobacter</taxon>
    </lineage>
</organism>
<evidence type="ECO:0000313" key="18">
    <source>
        <dbReference type="Proteomes" id="UP000031135"/>
    </source>
</evidence>
<evidence type="ECO:0000256" key="8">
    <source>
        <dbReference type="ARBA" id="ARBA00022982"/>
    </source>
</evidence>
<dbReference type="PANTHER" id="PTHR30333:SF1">
    <property type="entry name" value="CYTOCHROME C-TYPE PROTEIN NAPC"/>
    <property type="match status" value="1"/>
</dbReference>
<evidence type="ECO:0000256" key="6">
    <source>
        <dbReference type="ARBA" id="ARBA00022692"/>
    </source>
</evidence>
<evidence type="ECO:0000256" key="2">
    <source>
        <dbReference type="ARBA" id="ARBA00007395"/>
    </source>
</evidence>
<dbReference type="HOGENOM" id="CLU_096753_1_1_7"/>
<evidence type="ECO:0000256" key="10">
    <source>
        <dbReference type="ARBA" id="ARBA00023004"/>
    </source>
</evidence>
<dbReference type="GO" id="GO:0005886">
    <property type="term" value="C:plasma membrane"/>
    <property type="evidence" value="ECO:0007669"/>
    <property type="project" value="UniProtKB-SubCell"/>
</dbReference>
<dbReference type="AlphaFoldDB" id="A0A0A8H807"/>
<evidence type="ECO:0000256" key="15">
    <source>
        <dbReference type="SAM" id="Phobius"/>
    </source>
</evidence>
<evidence type="ECO:0000256" key="9">
    <source>
        <dbReference type="ARBA" id="ARBA00022989"/>
    </source>
</evidence>
<dbReference type="Proteomes" id="UP000031135">
    <property type="component" value="Chromosome"/>
</dbReference>
<dbReference type="GO" id="GO:0020037">
    <property type="term" value="F:heme binding"/>
    <property type="evidence" value="ECO:0007669"/>
    <property type="project" value="InterPro"/>
</dbReference>
<evidence type="ECO:0000256" key="11">
    <source>
        <dbReference type="ARBA" id="ARBA00023136"/>
    </source>
</evidence>
<reference evidence="17 18" key="1">
    <citation type="journal article" date="2014" name="Genome Biol. Evol.">
        <title>Comparative Genomics of the Campylobacter lari Group.</title>
        <authorList>
            <person name="Miller W.G."/>
            <person name="Yee E."/>
            <person name="Chapman M.H."/>
            <person name="Smith T.P."/>
            <person name="Bono J.L."/>
            <person name="Huynh S."/>
            <person name="Parker C.T."/>
            <person name="Vandamme P."/>
            <person name="Luong K."/>
            <person name="Korlach J."/>
        </authorList>
    </citation>
    <scope>NUCLEOTIDE SEQUENCE [LARGE SCALE GENOMIC DNA]</scope>
    <source>
        <strain evidence="17 18">LMG 24374</strain>
    </source>
</reference>
<dbReference type="EMBL" id="CP007772">
    <property type="protein sequence ID" value="AJC90273.1"/>
    <property type="molecule type" value="Genomic_DNA"/>
</dbReference>
<dbReference type="SUPFAM" id="SSF48695">
    <property type="entry name" value="Multiheme cytochromes"/>
    <property type="match status" value="1"/>
</dbReference>
<dbReference type="InterPro" id="IPR005126">
    <property type="entry name" value="NapC/NirT_cyt_c_N"/>
</dbReference>
<keyword evidence="7 12" id="KW-0479">Metal-binding</keyword>
<dbReference type="KEGG" id="csm:CSUB8521_0389"/>
<keyword evidence="3 12" id="KW-0813">Transport</keyword>
<keyword evidence="10 12" id="KW-0408">Iron</keyword>
<evidence type="ECO:0000313" key="17">
    <source>
        <dbReference type="EMBL" id="AJC90273.1"/>
    </source>
</evidence>
<evidence type="ECO:0000256" key="3">
    <source>
        <dbReference type="ARBA" id="ARBA00022448"/>
    </source>
</evidence>
<feature type="domain" description="NapC/NirT cytochrome c N-terminal" evidence="16">
    <location>
        <begin position="4"/>
        <end position="172"/>
    </location>
</feature>
<dbReference type="GO" id="GO:0009055">
    <property type="term" value="F:electron transfer activity"/>
    <property type="evidence" value="ECO:0007669"/>
    <property type="project" value="TreeGrafter"/>
</dbReference>
<feature type="binding site" description="covalent" evidence="13">
    <location>
        <position position="126"/>
    </location>
    <ligand>
        <name>heme</name>
        <dbReference type="ChEBI" id="CHEBI:30413"/>
        <label>3</label>
    </ligand>
</feature>
<feature type="binding site" description="covalent" evidence="13">
    <location>
        <position position="71"/>
    </location>
    <ligand>
        <name>heme</name>
        <dbReference type="ChEBI" id="CHEBI:30413"/>
        <label>2</label>
    </ligand>
</feature>
<dbReference type="InterPro" id="IPR024717">
    <property type="entry name" value="NapC/NirT/NrfH"/>
</dbReference>
<name>A0A0A8H807_9BACT</name>
<feature type="binding site" description="axial binding residue" evidence="14">
    <location>
        <position position="127"/>
    </location>
    <ligand>
        <name>heme</name>
        <dbReference type="ChEBI" id="CHEBI:30413"/>
        <label>3</label>
    </ligand>
    <ligandPart>
        <name>Fe</name>
        <dbReference type="ChEBI" id="CHEBI:18248"/>
    </ligandPart>
</feature>
<dbReference type="GO" id="GO:0046872">
    <property type="term" value="F:metal ion binding"/>
    <property type="evidence" value="ECO:0007669"/>
    <property type="project" value="UniProtKB-KW"/>
</dbReference>
<keyword evidence="4" id="KW-1003">Cell membrane</keyword>